<evidence type="ECO:0000313" key="3">
    <source>
        <dbReference type="EMBL" id="MBW30923.1"/>
    </source>
</evidence>
<feature type="chain" id="PRO_5014999054" evidence="2">
    <location>
        <begin position="20"/>
        <end position="101"/>
    </location>
</feature>
<feature type="compositionally biased region" description="Low complexity" evidence="1">
    <location>
        <begin position="59"/>
        <end position="88"/>
    </location>
</feature>
<proteinExistence type="predicted"/>
<protein>
    <submittedName>
        <fullName evidence="3">Putative secreted peptide</fullName>
    </submittedName>
</protein>
<name>A0A2M3ZQZ8_9DIPT</name>
<dbReference type="EMBL" id="GGFM01010172">
    <property type="protein sequence ID" value="MBW30923.1"/>
    <property type="molecule type" value="Transcribed_RNA"/>
</dbReference>
<evidence type="ECO:0000256" key="2">
    <source>
        <dbReference type="SAM" id="SignalP"/>
    </source>
</evidence>
<keyword evidence="2" id="KW-0732">Signal</keyword>
<sequence>MPVVVGFTVAVAAVPAVAATNNRHRRNHPFRPSRTWKHRTVCRSGSVSATMAMRARCPTSTSTVRSSTRTISSTTPTWTSTVPTDCTSVRSSGSYRNGYPR</sequence>
<feature type="signal peptide" evidence="2">
    <location>
        <begin position="1"/>
        <end position="19"/>
    </location>
</feature>
<feature type="region of interest" description="Disordered" evidence="1">
    <location>
        <begin position="53"/>
        <end position="101"/>
    </location>
</feature>
<dbReference type="AlphaFoldDB" id="A0A2M3ZQZ8"/>
<accession>A0A2M3ZQZ8</accession>
<organism evidence="3">
    <name type="scientific">Anopheles braziliensis</name>
    <dbReference type="NCBI Taxonomy" id="58242"/>
    <lineage>
        <taxon>Eukaryota</taxon>
        <taxon>Metazoa</taxon>
        <taxon>Ecdysozoa</taxon>
        <taxon>Arthropoda</taxon>
        <taxon>Hexapoda</taxon>
        <taxon>Insecta</taxon>
        <taxon>Pterygota</taxon>
        <taxon>Neoptera</taxon>
        <taxon>Endopterygota</taxon>
        <taxon>Diptera</taxon>
        <taxon>Nematocera</taxon>
        <taxon>Culicoidea</taxon>
        <taxon>Culicidae</taxon>
        <taxon>Anophelinae</taxon>
        <taxon>Anopheles</taxon>
    </lineage>
</organism>
<reference evidence="3" key="1">
    <citation type="submission" date="2018-01" db="EMBL/GenBank/DDBJ databases">
        <title>An insight into the sialome of Amazonian anophelines.</title>
        <authorList>
            <person name="Ribeiro J.M."/>
            <person name="Scarpassa V."/>
            <person name="Calvo E."/>
        </authorList>
    </citation>
    <scope>NUCLEOTIDE SEQUENCE</scope>
    <source>
        <tissue evidence="3">Salivary glands</tissue>
    </source>
</reference>
<evidence type="ECO:0000256" key="1">
    <source>
        <dbReference type="SAM" id="MobiDB-lite"/>
    </source>
</evidence>